<name>A0A858RNV2_9BACT</name>
<keyword evidence="2" id="KW-1185">Reference proteome</keyword>
<dbReference type="EMBL" id="CP051774">
    <property type="protein sequence ID" value="QJE98184.1"/>
    <property type="molecule type" value="Genomic_DNA"/>
</dbReference>
<dbReference type="KEGG" id="luo:HHL09_21140"/>
<gene>
    <name evidence="1" type="ORF">HHL09_21140</name>
</gene>
<protein>
    <submittedName>
        <fullName evidence="1">Uncharacterized protein</fullName>
    </submittedName>
</protein>
<dbReference type="Proteomes" id="UP000501812">
    <property type="component" value="Chromosome"/>
</dbReference>
<evidence type="ECO:0000313" key="1">
    <source>
        <dbReference type="EMBL" id="QJE98184.1"/>
    </source>
</evidence>
<organism evidence="1 2">
    <name type="scientific">Luteolibacter luteus</name>
    <dbReference type="NCBI Taxonomy" id="2728835"/>
    <lineage>
        <taxon>Bacteria</taxon>
        <taxon>Pseudomonadati</taxon>
        <taxon>Verrucomicrobiota</taxon>
        <taxon>Verrucomicrobiia</taxon>
        <taxon>Verrucomicrobiales</taxon>
        <taxon>Verrucomicrobiaceae</taxon>
        <taxon>Luteolibacter</taxon>
    </lineage>
</organism>
<accession>A0A858RNV2</accession>
<sequence>MMKVEPRKIFAFTAGILIPLSVTAPFWQKQEKPPAPVQPPRGIVAPQERWSSQKLEAALARIDQAKTKAEMVDAAAELGKIPVNEVPAALESIALEKDDRLSLAASTLLIRWASDDGEAALTWAWKGLKRSMVWREAARSIFAAWAWSDHASLGEWSLAYMAATKLADPTLSEAEASDTPLLTFDDVSGIARMLIQEDPKVGYEVFIKRGGFSSVDHEIYEGFDDPAKIEQALQAFPNLEDLKARHHSLTFIRDSLSNAESLLTRWMKLDPEGFEKSGYKQYLHPRFLRNGNVADKWRQVDFSERESAANRILDKAEGDLRRRAVLGISAEWVSLDPAACRSWLESLPSDLTVEARGGYVTARASQDLEGTLDFIGSTDPSYRHTYLMNAFDAWTKEHPGAAPDMATWGEQERQVWNDLEALKGVIEK</sequence>
<proteinExistence type="predicted"/>
<dbReference type="RefSeq" id="WP_169456643.1">
    <property type="nucleotide sequence ID" value="NZ_CP051774.1"/>
</dbReference>
<evidence type="ECO:0000313" key="2">
    <source>
        <dbReference type="Proteomes" id="UP000501812"/>
    </source>
</evidence>
<reference evidence="1 2" key="1">
    <citation type="submission" date="2020-04" db="EMBL/GenBank/DDBJ databases">
        <title>Luteolibacter sp. G-1-1-1 isolated from soil.</title>
        <authorList>
            <person name="Dahal R.H."/>
        </authorList>
    </citation>
    <scope>NUCLEOTIDE SEQUENCE [LARGE SCALE GENOMIC DNA]</scope>
    <source>
        <strain evidence="1 2">G-1-1-1</strain>
    </source>
</reference>
<dbReference type="AlphaFoldDB" id="A0A858RNV2"/>